<sequence length="57" mass="5477">MVAGAVTAGALVAGAAVAGVVVAVAANALLAPPNTLTTVNTAAAFLVHFFMIESPLL</sequence>
<gene>
    <name evidence="1" type="ORF">QOZ95_002941</name>
</gene>
<protein>
    <submittedName>
        <fullName evidence="1">Uncharacterized protein</fullName>
    </submittedName>
</protein>
<keyword evidence="2" id="KW-1185">Reference proteome</keyword>
<proteinExistence type="predicted"/>
<reference evidence="1 2" key="1">
    <citation type="submission" date="2023-07" db="EMBL/GenBank/DDBJ databases">
        <title>Genomic Encyclopedia of Type Strains, Phase IV (KMG-IV): sequencing the most valuable type-strain genomes for metagenomic binning, comparative biology and taxonomic classification.</title>
        <authorList>
            <person name="Goeker M."/>
        </authorList>
    </citation>
    <scope>NUCLEOTIDE SEQUENCE [LARGE SCALE GENOMIC DNA]</scope>
    <source>
        <strain evidence="1 2">DSM 14914</strain>
    </source>
</reference>
<evidence type="ECO:0000313" key="1">
    <source>
        <dbReference type="EMBL" id="MDQ0494774.1"/>
    </source>
</evidence>
<dbReference type="EMBL" id="JAUSWA010000016">
    <property type="protein sequence ID" value="MDQ0494774.1"/>
    <property type="molecule type" value="Genomic_DNA"/>
</dbReference>
<accession>A0ABU0KZP1</accession>
<dbReference type="Proteomes" id="UP001242811">
    <property type="component" value="Unassembled WGS sequence"/>
</dbReference>
<comment type="caution">
    <text evidence="1">The sequence shown here is derived from an EMBL/GenBank/DDBJ whole genome shotgun (WGS) entry which is preliminary data.</text>
</comment>
<name>A0ABU0KZP1_9BACL</name>
<organism evidence="1 2">
    <name type="scientific">Paenibacillus brasilensis</name>
    <dbReference type="NCBI Taxonomy" id="128574"/>
    <lineage>
        <taxon>Bacteria</taxon>
        <taxon>Bacillati</taxon>
        <taxon>Bacillota</taxon>
        <taxon>Bacilli</taxon>
        <taxon>Bacillales</taxon>
        <taxon>Paenibacillaceae</taxon>
        <taxon>Paenibacillus</taxon>
    </lineage>
</organism>
<evidence type="ECO:0000313" key="2">
    <source>
        <dbReference type="Proteomes" id="UP001242811"/>
    </source>
</evidence>